<evidence type="ECO:0000256" key="1">
    <source>
        <dbReference type="SAM" id="MobiDB-lite"/>
    </source>
</evidence>
<evidence type="ECO:0000313" key="3">
    <source>
        <dbReference type="Proteomes" id="UP000679848"/>
    </source>
</evidence>
<dbReference type="KEGG" id="pfaa:MM59RIKEN_09290"/>
<dbReference type="EMBL" id="AP023420">
    <property type="protein sequence ID" value="BCK83610.1"/>
    <property type="molecule type" value="Genomic_DNA"/>
</dbReference>
<feature type="compositionally biased region" description="Basic and acidic residues" evidence="1">
    <location>
        <begin position="1"/>
        <end position="20"/>
    </location>
</feature>
<accession>A0A810Q671</accession>
<feature type="region of interest" description="Disordered" evidence="1">
    <location>
        <begin position="1"/>
        <end position="32"/>
    </location>
</feature>
<dbReference type="Proteomes" id="UP000679848">
    <property type="component" value="Chromosome"/>
</dbReference>
<keyword evidence="3" id="KW-1185">Reference proteome</keyword>
<evidence type="ECO:0000313" key="2">
    <source>
        <dbReference type="EMBL" id="BCK83610.1"/>
    </source>
</evidence>
<proteinExistence type="predicted"/>
<dbReference type="AlphaFoldDB" id="A0A810Q671"/>
<protein>
    <submittedName>
        <fullName evidence="2">Uncharacterized protein</fullName>
    </submittedName>
</protein>
<gene>
    <name evidence="2" type="ORF">MM59RIKEN_09290</name>
</gene>
<name>A0A810Q671_9FIRM</name>
<reference evidence="2" key="1">
    <citation type="submission" date="2020-09" db="EMBL/GenBank/DDBJ databases">
        <title>New species isolated from human feces.</title>
        <authorList>
            <person name="Kitahara M."/>
            <person name="Shigeno Y."/>
            <person name="Shime M."/>
            <person name="Matsumoto Y."/>
            <person name="Nakamura S."/>
            <person name="Motooka D."/>
            <person name="Fukuoka S."/>
            <person name="Nishikawa H."/>
            <person name="Benno Y."/>
        </authorList>
    </citation>
    <scope>NUCLEOTIDE SEQUENCE</scope>
    <source>
        <strain evidence="2">MM59</strain>
    </source>
</reference>
<organism evidence="2 3">
    <name type="scientific">Pusillibacter faecalis</name>
    <dbReference type="NCBI Taxonomy" id="2714358"/>
    <lineage>
        <taxon>Bacteria</taxon>
        <taxon>Bacillati</taxon>
        <taxon>Bacillota</taxon>
        <taxon>Clostridia</taxon>
        <taxon>Eubacteriales</taxon>
        <taxon>Oscillospiraceae</taxon>
        <taxon>Pusillibacter</taxon>
    </lineage>
</organism>
<sequence>MGEHQSKSQDAQGEQHKPYSEEQIADAAQQPDDLIWMFHIQPLLSQKHPPALRQERTGGEKGENHTCLPVDLPWKIRDVA</sequence>